<keyword evidence="1" id="KW-1133">Transmembrane helix</keyword>
<keyword evidence="1" id="KW-0812">Transmembrane</keyword>
<gene>
    <name evidence="2" type="ORF">BDQ94DRAFT_49494</name>
</gene>
<feature type="transmembrane region" description="Helical" evidence="1">
    <location>
        <begin position="23"/>
        <end position="48"/>
    </location>
</feature>
<dbReference type="AlphaFoldDB" id="A0A3F3QHX2"/>
<proteinExistence type="predicted"/>
<reference evidence="2 3" key="1">
    <citation type="submission" date="2018-07" db="EMBL/GenBank/DDBJ databases">
        <title>The genomes of Aspergillus section Nigri reveals drivers in fungal speciation.</title>
        <authorList>
            <consortium name="DOE Joint Genome Institute"/>
            <person name="Vesth T.C."/>
            <person name="Nybo J."/>
            <person name="Theobald S."/>
            <person name="Brandl J."/>
            <person name="Frisvad J.C."/>
            <person name="Nielsen K.F."/>
            <person name="Lyhne E.K."/>
            <person name="Kogle M.E."/>
            <person name="Kuo A."/>
            <person name="Riley R."/>
            <person name="Clum A."/>
            <person name="Nolan M."/>
            <person name="Lipzen A."/>
            <person name="Salamov A."/>
            <person name="Henrissat B."/>
            <person name="Wiebenga A."/>
            <person name="De vries R.P."/>
            <person name="Grigoriev I.V."/>
            <person name="Mortensen U.H."/>
            <person name="Andersen M.R."/>
            <person name="Baker S.E."/>
        </authorList>
    </citation>
    <scope>NUCLEOTIDE SEQUENCE [LARGE SCALE GENOMIC DNA]</scope>
    <source>
        <strain evidence="2 3">CBS 139.54b</strain>
    </source>
</reference>
<sequence>MEREQVCLTGREMGNATTTSCMYVAHALLVVFLLGKFAAYCSGGMTVGRVVKRRSRLRSPSLSLFFKALIEDSEDLLRFAPKISTET</sequence>
<keyword evidence="3" id="KW-1185">Reference proteome</keyword>
<dbReference type="Proteomes" id="UP000253729">
    <property type="component" value="Unassembled WGS sequence"/>
</dbReference>
<protein>
    <submittedName>
        <fullName evidence="2">Uncharacterized protein</fullName>
    </submittedName>
</protein>
<evidence type="ECO:0000313" key="3">
    <source>
        <dbReference type="Proteomes" id="UP000253729"/>
    </source>
</evidence>
<organism evidence="2 3">
    <name type="scientific">Aspergillus welwitschiae</name>
    <dbReference type="NCBI Taxonomy" id="1341132"/>
    <lineage>
        <taxon>Eukaryota</taxon>
        <taxon>Fungi</taxon>
        <taxon>Dikarya</taxon>
        <taxon>Ascomycota</taxon>
        <taxon>Pezizomycotina</taxon>
        <taxon>Eurotiomycetes</taxon>
        <taxon>Eurotiomycetidae</taxon>
        <taxon>Eurotiales</taxon>
        <taxon>Aspergillaceae</taxon>
        <taxon>Aspergillus</taxon>
        <taxon>Aspergillus subgen. Circumdati</taxon>
    </lineage>
</organism>
<evidence type="ECO:0000313" key="2">
    <source>
        <dbReference type="EMBL" id="RDH38914.1"/>
    </source>
</evidence>
<dbReference type="GeneID" id="38144263"/>
<dbReference type="RefSeq" id="XP_026631936.1">
    <property type="nucleotide sequence ID" value="XM_026775907.1"/>
</dbReference>
<dbReference type="EMBL" id="KZ852033">
    <property type="protein sequence ID" value="RDH38914.1"/>
    <property type="molecule type" value="Genomic_DNA"/>
</dbReference>
<name>A0A3F3QHX2_9EURO</name>
<evidence type="ECO:0000256" key="1">
    <source>
        <dbReference type="SAM" id="Phobius"/>
    </source>
</evidence>
<accession>A0A3F3QHX2</accession>
<keyword evidence="1" id="KW-0472">Membrane</keyword>